<dbReference type="Proteomes" id="UP000887563">
    <property type="component" value="Unplaced"/>
</dbReference>
<organism evidence="1 2">
    <name type="scientific">Meloidogyne incognita</name>
    <name type="common">Southern root-knot nematode worm</name>
    <name type="synonym">Oxyuris incognita</name>
    <dbReference type="NCBI Taxonomy" id="6306"/>
    <lineage>
        <taxon>Eukaryota</taxon>
        <taxon>Metazoa</taxon>
        <taxon>Ecdysozoa</taxon>
        <taxon>Nematoda</taxon>
        <taxon>Chromadorea</taxon>
        <taxon>Rhabditida</taxon>
        <taxon>Tylenchina</taxon>
        <taxon>Tylenchomorpha</taxon>
        <taxon>Tylenchoidea</taxon>
        <taxon>Meloidogynidae</taxon>
        <taxon>Meloidogyninae</taxon>
        <taxon>Meloidogyne</taxon>
        <taxon>Meloidogyne incognita group</taxon>
    </lineage>
</organism>
<dbReference type="InterPro" id="IPR052709">
    <property type="entry name" value="Transposase-MT_Hybrid"/>
</dbReference>
<dbReference type="GO" id="GO:0003676">
    <property type="term" value="F:nucleic acid binding"/>
    <property type="evidence" value="ECO:0007669"/>
    <property type="project" value="InterPro"/>
</dbReference>
<sequence>MVSPFRDDVKAKLFSIRKTHLRTRANATRAHINETLGWQILPQPPYSTDIAPSDYHLFRSIKNHLREVRSLNDTQI</sequence>
<proteinExistence type="predicted"/>
<dbReference type="AlphaFoldDB" id="A0A914MCY8"/>
<dbReference type="InterPro" id="IPR036397">
    <property type="entry name" value="RNaseH_sf"/>
</dbReference>
<evidence type="ECO:0000313" key="1">
    <source>
        <dbReference type="Proteomes" id="UP000887563"/>
    </source>
</evidence>
<dbReference type="Gene3D" id="3.30.420.10">
    <property type="entry name" value="Ribonuclease H-like superfamily/Ribonuclease H"/>
    <property type="match status" value="1"/>
</dbReference>
<name>A0A914MCY8_MELIC</name>
<protein>
    <submittedName>
        <fullName evidence="2">Mariner Mos1 transposase</fullName>
    </submittedName>
</protein>
<evidence type="ECO:0000313" key="2">
    <source>
        <dbReference type="WBParaSite" id="Minc3s01537g24549"/>
    </source>
</evidence>
<dbReference type="WBParaSite" id="Minc3s01537g24549">
    <property type="protein sequence ID" value="Minc3s01537g24549"/>
    <property type="gene ID" value="Minc3s01537g24549"/>
</dbReference>
<keyword evidence="1" id="KW-1185">Reference proteome</keyword>
<dbReference type="PANTHER" id="PTHR46060">
    <property type="entry name" value="MARINER MOS1 TRANSPOSASE-LIKE PROTEIN"/>
    <property type="match status" value="1"/>
</dbReference>
<accession>A0A914MCY8</accession>
<dbReference type="PANTHER" id="PTHR46060:SF1">
    <property type="entry name" value="MARINER MOS1 TRANSPOSASE-LIKE PROTEIN"/>
    <property type="match status" value="1"/>
</dbReference>
<reference evidence="2" key="1">
    <citation type="submission" date="2022-11" db="UniProtKB">
        <authorList>
            <consortium name="WormBaseParasite"/>
        </authorList>
    </citation>
    <scope>IDENTIFICATION</scope>
</reference>